<sequence>MSTATLTREASVRETSARHAPSSGTQTRETPALAPRRPATSGVGARPRRAARVEPTRPADRRPAGRRNVGTTIVGTRCAAPADERLVYARRRAAALAVLVGGALAALVWVVAIVGSNYAASVAPQPVGTEVVHVRQGDTLSSIADRVAPDLPRQSVIDQIVERNALPSTGLRIGQALIAPAYR</sequence>
<proteinExistence type="predicted"/>
<comment type="caution">
    <text evidence="4">The sequence shown here is derived from an EMBL/GenBank/DDBJ whole genome shotgun (WGS) entry which is preliminary data.</text>
</comment>
<keyword evidence="2" id="KW-0472">Membrane</keyword>
<dbReference type="Pfam" id="PF01476">
    <property type="entry name" value="LysM"/>
    <property type="match status" value="1"/>
</dbReference>
<dbReference type="SMART" id="SM00257">
    <property type="entry name" value="LysM"/>
    <property type="match status" value="1"/>
</dbReference>
<dbReference type="EMBL" id="JACWMS010000004">
    <property type="protein sequence ID" value="MBD1321795.1"/>
    <property type="molecule type" value="Genomic_DNA"/>
</dbReference>
<dbReference type="InterPro" id="IPR018392">
    <property type="entry name" value="LysM"/>
</dbReference>
<reference evidence="4 5" key="1">
    <citation type="submission" date="2020-09" db="EMBL/GenBank/DDBJ databases">
        <title>Novel species in genus Gordonia.</title>
        <authorList>
            <person name="Zhang G."/>
        </authorList>
    </citation>
    <scope>NUCLEOTIDE SEQUENCE [LARGE SCALE GENOMIC DNA]</scope>
    <source>
        <strain evidence="4 5">ON-33</strain>
    </source>
</reference>
<feature type="region of interest" description="Disordered" evidence="1">
    <location>
        <begin position="1"/>
        <end position="70"/>
    </location>
</feature>
<evidence type="ECO:0000256" key="2">
    <source>
        <dbReference type="SAM" id="Phobius"/>
    </source>
</evidence>
<evidence type="ECO:0000256" key="1">
    <source>
        <dbReference type="SAM" id="MobiDB-lite"/>
    </source>
</evidence>
<dbReference type="CDD" id="cd00118">
    <property type="entry name" value="LysM"/>
    <property type="match status" value="1"/>
</dbReference>
<feature type="domain" description="LysM" evidence="3">
    <location>
        <begin position="131"/>
        <end position="180"/>
    </location>
</feature>
<evidence type="ECO:0000259" key="3">
    <source>
        <dbReference type="SMART" id="SM00257"/>
    </source>
</evidence>
<keyword evidence="2" id="KW-0812">Transmembrane</keyword>
<accession>A0ABR7WGH3</accession>
<keyword evidence="5" id="KW-1185">Reference proteome</keyword>
<protein>
    <submittedName>
        <fullName evidence="4">LysM peptidoglycan-binding domain-containing protein</fullName>
    </submittedName>
</protein>
<evidence type="ECO:0000313" key="5">
    <source>
        <dbReference type="Proteomes" id="UP000602395"/>
    </source>
</evidence>
<dbReference type="Gene3D" id="3.10.350.10">
    <property type="entry name" value="LysM domain"/>
    <property type="match status" value="1"/>
</dbReference>
<keyword evidence="2" id="KW-1133">Transmembrane helix</keyword>
<dbReference type="Proteomes" id="UP000602395">
    <property type="component" value="Unassembled WGS sequence"/>
</dbReference>
<feature type="transmembrane region" description="Helical" evidence="2">
    <location>
        <begin position="93"/>
        <end position="115"/>
    </location>
</feature>
<dbReference type="InterPro" id="IPR036779">
    <property type="entry name" value="LysM_dom_sf"/>
</dbReference>
<gene>
    <name evidence="4" type="ORF">IDF66_19625</name>
</gene>
<dbReference type="RefSeq" id="WP_190268266.1">
    <property type="nucleotide sequence ID" value="NZ_BAABAD010000004.1"/>
</dbReference>
<organism evidence="4 5">
    <name type="scientific">Gordonia hankookensis</name>
    <dbReference type="NCBI Taxonomy" id="589403"/>
    <lineage>
        <taxon>Bacteria</taxon>
        <taxon>Bacillati</taxon>
        <taxon>Actinomycetota</taxon>
        <taxon>Actinomycetes</taxon>
        <taxon>Mycobacteriales</taxon>
        <taxon>Gordoniaceae</taxon>
        <taxon>Gordonia</taxon>
    </lineage>
</organism>
<name>A0ABR7WGH3_9ACTN</name>
<evidence type="ECO:0000313" key="4">
    <source>
        <dbReference type="EMBL" id="MBD1321795.1"/>
    </source>
</evidence>
<feature type="compositionally biased region" description="Basic and acidic residues" evidence="1">
    <location>
        <begin position="51"/>
        <end position="63"/>
    </location>
</feature>